<dbReference type="Pfam" id="PF11387">
    <property type="entry name" value="DUF2795"/>
    <property type="match status" value="1"/>
</dbReference>
<dbReference type="OrthoDB" id="5522262at2"/>
<dbReference type="STRING" id="1334629.MFUL124B02_12160"/>
<keyword evidence="4" id="KW-1185">Reference proteome</keyword>
<evidence type="ECO:0000313" key="3">
    <source>
        <dbReference type="EMBL" id="SEU36034.1"/>
    </source>
</evidence>
<sequence>MAFGTAEDPGLSITPHLDSVDYPTTRADLVEAAEDGEAPVDIINVLKCLPRTEYASREDVMRDLAEAARRFSQGGLPDDDGANRDRRNIGRDLVENAPDGSSRHP</sequence>
<feature type="region of interest" description="Disordered" evidence="1">
    <location>
        <begin position="1"/>
        <end position="22"/>
    </location>
</feature>
<dbReference type="Proteomes" id="UP000183760">
    <property type="component" value="Unassembled WGS sequence"/>
</dbReference>
<name>A0A511TH65_MYXFU</name>
<dbReference type="InterPro" id="IPR021527">
    <property type="entry name" value="DUF2795"/>
</dbReference>
<dbReference type="RefSeq" id="WP_046712157.1">
    <property type="nucleotide sequence ID" value="NZ_BJXR01000068.1"/>
</dbReference>
<gene>
    <name evidence="2" type="ORF">MFU01_77390</name>
    <name evidence="3" type="ORF">SAMN05443572_11176</name>
</gene>
<evidence type="ECO:0000313" key="2">
    <source>
        <dbReference type="EMBL" id="GEN12702.1"/>
    </source>
</evidence>
<proteinExistence type="predicted"/>
<reference evidence="3 4" key="1">
    <citation type="submission" date="2016-10" db="EMBL/GenBank/DDBJ databases">
        <authorList>
            <person name="Varghese N."/>
            <person name="Submissions S."/>
        </authorList>
    </citation>
    <scope>NUCLEOTIDE SEQUENCE [LARGE SCALE GENOMIC DNA]</scope>
    <source>
        <strain evidence="3 4">DSM 16525</strain>
    </source>
</reference>
<evidence type="ECO:0000313" key="4">
    <source>
        <dbReference type="Proteomes" id="UP000183760"/>
    </source>
</evidence>
<evidence type="ECO:0008006" key="6">
    <source>
        <dbReference type="Google" id="ProtNLM"/>
    </source>
</evidence>
<feature type="compositionally biased region" description="Basic and acidic residues" evidence="1">
    <location>
        <begin position="81"/>
        <end position="94"/>
    </location>
</feature>
<comment type="caution">
    <text evidence="2">The sequence shown here is derived from an EMBL/GenBank/DDBJ whole genome shotgun (WGS) entry which is preliminary data.</text>
</comment>
<dbReference type="AlphaFoldDB" id="A0A511TH65"/>
<dbReference type="Proteomes" id="UP000321514">
    <property type="component" value="Unassembled WGS sequence"/>
</dbReference>
<reference evidence="2 5" key="2">
    <citation type="submission" date="2019-07" db="EMBL/GenBank/DDBJ databases">
        <title>Whole genome shotgun sequence of Myxococcus fulvus NBRC 100333.</title>
        <authorList>
            <person name="Hosoyama A."/>
            <person name="Uohara A."/>
            <person name="Ohji S."/>
            <person name="Ichikawa N."/>
        </authorList>
    </citation>
    <scope>NUCLEOTIDE SEQUENCE [LARGE SCALE GENOMIC DNA]</scope>
    <source>
        <strain evidence="2 5">NBRC 100333</strain>
    </source>
</reference>
<organism evidence="2 5">
    <name type="scientific">Myxococcus fulvus</name>
    <dbReference type="NCBI Taxonomy" id="33"/>
    <lineage>
        <taxon>Bacteria</taxon>
        <taxon>Pseudomonadati</taxon>
        <taxon>Myxococcota</taxon>
        <taxon>Myxococcia</taxon>
        <taxon>Myxococcales</taxon>
        <taxon>Cystobacterineae</taxon>
        <taxon>Myxococcaceae</taxon>
        <taxon>Myxococcus</taxon>
    </lineage>
</organism>
<feature type="region of interest" description="Disordered" evidence="1">
    <location>
        <begin position="69"/>
        <end position="105"/>
    </location>
</feature>
<accession>A0A511TH65</accession>
<evidence type="ECO:0000256" key="1">
    <source>
        <dbReference type="SAM" id="MobiDB-lite"/>
    </source>
</evidence>
<dbReference type="EMBL" id="FOIB01000011">
    <property type="protein sequence ID" value="SEU36034.1"/>
    <property type="molecule type" value="Genomic_DNA"/>
</dbReference>
<dbReference type="EMBL" id="BJXR01000068">
    <property type="protein sequence ID" value="GEN12702.1"/>
    <property type="molecule type" value="Genomic_DNA"/>
</dbReference>
<evidence type="ECO:0000313" key="5">
    <source>
        <dbReference type="Proteomes" id="UP000321514"/>
    </source>
</evidence>
<protein>
    <recommendedName>
        <fullName evidence="6">DUF2795 domain-containing protein</fullName>
    </recommendedName>
</protein>